<evidence type="ECO:0000256" key="7">
    <source>
        <dbReference type="ARBA" id="ARBA00022958"/>
    </source>
</evidence>
<feature type="domain" description="Calcium-activated potassium channel BK alpha subunit" evidence="14">
    <location>
        <begin position="277"/>
        <end position="366"/>
    </location>
</feature>
<evidence type="ECO:0000256" key="2">
    <source>
        <dbReference type="ARBA" id="ARBA00022448"/>
    </source>
</evidence>
<evidence type="ECO:0000259" key="15">
    <source>
        <dbReference type="Pfam" id="PF07885"/>
    </source>
</evidence>
<comment type="subcellular location">
    <subcellularLocation>
        <location evidence="1">Membrane</location>
        <topology evidence="1">Multi-pass membrane protein</topology>
    </subcellularLocation>
</comment>
<dbReference type="STRING" id="6184.A0A430QSM3"/>
<evidence type="ECO:0000256" key="3">
    <source>
        <dbReference type="ARBA" id="ARBA00022538"/>
    </source>
</evidence>
<keyword evidence="8 13" id="KW-1133">Transmembrane helix</keyword>
<evidence type="ECO:0000256" key="5">
    <source>
        <dbReference type="ARBA" id="ARBA00022826"/>
    </source>
</evidence>
<evidence type="ECO:0000256" key="12">
    <source>
        <dbReference type="ARBA" id="ARBA00034430"/>
    </source>
</evidence>
<dbReference type="GO" id="GO:0060072">
    <property type="term" value="F:large conductance calcium-activated potassium channel activity"/>
    <property type="evidence" value="ECO:0007669"/>
    <property type="project" value="TreeGrafter"/>
</dbReference>
<sequence>MDLCKQFIFNFSNPPVSIRGICHTLRSKILSWINFGINLFCLGYYILKIEHLGDFWLNENHRGTWSYFESCYFLLVTLSTVGYGDYVTHSTLGRLFICIFIPVAMGVSASFVPELFRNFNNNYTNSSDRYEPISGERHVIVCGNFDNESIRAFIKGFLYGCQAKGRMRINMVLLRPIPLDYALKAILSPYHAWVRYFVGTPNNPHDLARTKLKEARAAFILATPNTKFRDDEDSANIMQAIAIKARKKNLRVILQLHYFRNKCLMNNFPRWTYLANDMVVCMEELKLGLMAYNCLAPGFSTLIVNLLNAHGSKPRIFEYERWRIEYEYGFRMQLHDVGISHEFSNLFIRDLAIFVYEKWNLILLAIRINGLEKSSMLINPIEVNCPVNNNSMRAIVISSDYSSALNETWSYDTRSTHFFRHSFTATSPNLLHDTRNLLFDQPRGRSETRKMDINSRNLALPNNIPTRCMNYSPIRAPSHSSQVDRTGSFHWVPDIPLTRATLSPNQAASLNFNRHFLVCVAGKSTNGPLNLENFIMPLRFHWQRVRDIVILGDSHLIGPLEWVKLKNLPRIFIVDGDPCSFNDLHSVHLCQCNACVVLGYSAEEPHSQCVDPSLQDRVTLLCAMNIRSLLQKEQHLVHLTTELRLQQQATPQSARMAGVKVSLRGFRHAPFKFLTRISLRKPLTFKDVYIRCITCWQILCLGLYRWQENGFRYVIANPMPDTQIYENDMFYCFMPIDQDDSNKNWKFSEVIQPRNEST</sequence>
<feature type="domain" description="RCK N-terminal" evidence="17">
    <location>
        <begin position="136"/>
        <end position="253"/>
    </location>
</feature>
<evidence type="ECO:0000313" key="18">
    <source>
        <dbReference type="EMBL" id="RTG90692.1"/>
    </source>
</evidence>
<comment type="catalytic activity">
    <reaction evidence="12">
        <text>K(+)(in) = K(+)(out)</text>
        <dbReference type="Rhea" id="RHEA:29463"/>
        <dbReference type="ChEBI" id="CHEBI:29103"/>
    </reaction>
</comment>
<dbReference type="PANTHER" id="PTHR10027">
    <property type="entry name" value="CALCIUM-ACTIVATED POTASSIUM CHANNEL ALPHA CHAIN"/>
    <property type="match status" value="1"/>
</dbReference>
<evidence type="ECO:0000259" key="17">
    <source>
        <dbReference type="Pfam" id="PF22614"/>
    </source>
</evidence>
<dbReference type="Pfam" id="PF22614">
    <property type="entry name" value="Slo-like_RCK"/>
    <property type="match status" value="2"/>
</dbReference>
<accession>A0A430QSM3</accession>
<dbReference type="Proteomes" id="UP000290809">
    <property type="component" value="Unassembled WGS sequence"/>
</dbReference>
<feature type="transmembrane region" description="Helical" evidence="13">
    <location>
        <begin position="95"/>
        <end position="116"/>
    </location>
</feature>
<dbReference type="InterPro" id="IPR003148">
    <property type="entry name" value="RCK_N"/>
</dbReference>
<dbReference type="InterPro" id="IPR013099">
    <property type="entry name" value="K_chnl_dom"/>
</dbReference>
<dbReference type="Pfam" id="PF21014">
    <property type="entry name" value="Slowpoke_C"/>
    <property type="match status" value="1"/>
</dbReference>
<evidence type="ECO:0000256" key="6">
    <source>
        <dbReference type="ARBA" id="ARBA00022882"/>
    </source>
</evidence>
<dbReference type="InterPro" id="IPR048735">
    <property type="entry name" value="Slowpoke-like_C"/>
</dbReference>
<evidence type="ECO:0000256" key="13">
    <source>
        <dbReference type="SAM" id="Phobius"/>
    </source>
</evidence>
<evidence type="ECO:0000259" key="14">
    <source>
        <dbReference type="Pfam" id="PF03493"/>
    </source>
</evidence>
<keyword evidence="9" id="KW-0406">Ion transport</keyword>
<proteinExistence type="predicted"/>
<evidence type="ECO:0000256" key="8">
    <source>
        <dbReference type="ARBA" id="ARBA00022989"/>
    </source>
</evidence>
<protein>
    <submittedName>
        <fullName evidence="18">Potassium large conductance calcium-activated channel subfamily M alpha member 1</fullName>
    </submittedName>
</protein>
<feature type="domain" description="RCK N-terminal" evidence="17">
    <location>
        <begin position="512"/>
        <end position="631"/>
    </location>
</feature>
<dbReference type="GO" id="GO:0034702">
    <property type="term" value="C:monoatomic ion channel complex"/>
    <property type="evidence" value="ECO:0007669"/>
    <property type="project" value="UniProtKB-KW"/>
</dbReference>
<dbReference type="SUPFAM" id="SSF81324">
    <property type="entry name" value="Voltage-gated potassium channels"/>
    <property type="match status" value="1"/>
</dbReference>
<keyword evidence="10 13" id="KW-0472">Membrane</keyword>
<comment type="caution">
    <text evidence="18">The sequence shown here is derived from an EMBL/GenBank/DDBJ whole genome shotgun (WGS) entry which is preliminary data.</text>
</comment>
<evidence type="ECO:0000256" key="4">
    <source>
        <dbReference type="ARBA" id="ARBA00022692"/>
    </source>
</evidence>
<evidence type="ECO:0000256" key="11">
    <source>
        <dbReference type="ARBA" id="ARBA00023303"/>
    </source>
</evidence>
<dbReference type="Pfam" id="PF03493">
    <property type="entry name" value="BK_channel_a"/>
    <property type="match status" value="1"/>
</dbReference>
<keyword evidence="4 13" id="KW-0812">Transmembrane</keyword>
<feature type="transmembrane region" description="Helical" evidence="13">
    <location>
        <begin position="29"/>
        <end position="47"/>
    </location>
</feature>
<organism evidence="18 19">
    <name type="scientific">Schistosoma bovis</name>
    <name type="common">Blood fluke</name>
    <dbReference type="NCBI Taxonomy" id="6184"/>
    <lineage>
        <taxon>Eukaryota</taxon>
        <taxon>Metazoa</taxon>
        <taxon>Spiralia</taxon>
        <taxon>Lophotrochozoa</taxon>
        <taxon>Platyhelminthes</taxon>
        <taxon>Trematoda</taxon>
        <taxon>Digenea</taxon>
        <taxon>Strigeidida</taxon>
        <taxon>Schistosomatoidea</taxon>
        <taxon>Schistosomatidae</taxon>
        <taxon>Schistosoma</taxon>
    </lineage>
</organism>
<dbReference type="EMBL" id="QMKO01001433">
    <property type="protein sequence ID" value="RTG90692.1"/>
    <property type="molecule type" value="Genomic_DNA"/>
</dbReference>
<reference evidence="18 19" key="1">
    <citation type="journal article" date="2019" name="PLoS Pathog.">
        <title>Genome sequence of the bovine parasite Schistosoma bovis Tanzania.</title>
        <authorList>
            <person name="Oey H."/>
            <person name="Zakrzewski M."/>
            <person name="Gobert G."/>
            <person name="Gravermann K."/>
            <person name="Stoye J."/>
            <person name="Jones M."/>
            <person name="Mcmanus D."/>
            <person name="Krause L."/>
        </authorList>
    </citation>
    <scope>NUCLEOTIDE SEQUENCE [LARGE SCALE GENOMIC DNA]</scope>
    <source>
        <strain evidence="18 19">TAN1997</strain>
    </source>
</reference>
<keyword evidence="5" id="KW-0631">Potassium channel</keyword>
<name>A0A430QSM3_SCHBO</name>
<evidence type="ECO:0000256" key="10">
    <source>
        <dbReference type="ARBA" id="ARBA00023136"/>
    </source>
</evidence>
<keyword evidence="3" id="KW-0633">Potassium transport</keyword>
<keyword evidence="6" id="KW-0851">Voltage-gated channel</keyword>
<dbReference type="PANTHER" id="PTHR10027:SF33">
    <property type="entry name" value="CALCIUM-ACTIVATED POTASSIUM CHANNEL SUBUNIT ALPHA-1-RELATED"/>
    <property type="match status" value="1"/>
</dbReference>
<evidence type="ECO:0000256" key="9">
    <source>
        <dbReference type="ARBA" id="ARBA00023065"/>
    </source>
</evidence>
<gene>
    <name evidence="18" type="ORF">DC041_0009225</name>
</gene>
<evidence type="ECO:0000256" key="1">
    <source>
        <dbReference type="ARBA" id="ARBA00004141"/>
    </source>
</evidence>
<dbReference type="InterPro" id="IPR047871">
    <property type="entry name" value="K_chnl_Slo-like"/>
</dbReference>
<keyword evidence="11" id="KW-0407">Ion channel</keyword>
<evidence type="ECO:0000313" key="19">
    <source>
        <dbReference type="Proteomes" id="UP000290809"/>
    </source>
</evidence>
<keyword evidence="2" id="KW-0813">Transport</keyword>
<keyword evidence="7" id="KW-0630">Potassium</keyword>
<dbReference type="Pfam" id="PF07885">
    <property type="entry name" value="Ion_trans_2"/>
    <property type="match status" value="1"/>
</dbReference>
<dbReference type="InterPro" id="IPR003929">
    <property type="entry name" value="K_chnl_BK_asu"/>
</dbReference>
<feature type="domain" description="Potassium channel" evidence="15">
    <location>
        <begin position="38"/>
        <end position="114"/>
    </location>
</feature>
<dbReference type="AlphaFoldDB" id="A0A430QSM3"/>
<keyword evidence="19" id="KW-1185">Reference proteome</keyword>
<feature type="domain" description="Ca2+-activated K+ channel Slowpoke-like C-terminal" evidence="16">
    <location>
        <begin position="680"/>
        <end position="734"/>
    </location>
</feature>
<evidence type="ECO:0000259" key="16">
    <source>
        <dbReference type="Pfam" id="PF21014"/>
    </source>
</evidence>
<dbReference type="Gene3D" id="1.10.287.70">
    <property type="match status" value="1"/>
</dbReference>
<feature type="transmembrane region" description="Helical" evidence="13">
    <location>
        <begin position="67"/>
        <end position="88"/>
    </location>
</feature>
<dbReference type="Gene3D" id="3.40.50.720">
    <property type="entry name" value="NAD(P)-binding Rossmann-like Domain"/>
    <property type="match status" value="2"/>
</dbReference>